<feature type="region of interest" description="Disordered" evidence="1">
    <location>
        <begin position="117"/>
        <end position="216"/>
    </location>
</feature>
<proteinExistence type="predicted"/>
<dbReference type="eggNOG" id="ENOG50331DK">
    <property type="taxonomic scope" value="Bacteria"/>
</dbReference>
<dbReference type="AlphaFoldDB" id="B1VHG5"/>
<dbReference type="Proteomes" id="UP000001727">
    <property type="component" value="Chromosome"/>
</dbReference>
<dbReference type="EMBL" id="AM942444">
    <property type="protein sequence ID" value="CAQ05206.1"/>
    <property type="molecule type" value="Genomic_DNA"/>
</dbReference>
<feature type="compositionally biased region" description="Low complexity" evidence="1">
    <location>
        <begin position="161"/>
        <end position="184"/>
    </location>
</feature>
<dbReference type="STRING" id="504474.cu1246"/>
<name>B1VHG5_CORU7</name>
<dbReference type="HOGENOM" id="CLU_1275926_0_0_11"/>
<keyword evidence="3" id="KW-1185">Reference proteome</keyword>
<sequence>MFNLFGRSSKNQTKPPRAPGDTIRARDLEYLSTWSAQHGGQAGGVEGFVEPETIINEMSVVLVDGSGDWTRRKIGGPKGIDVVAKKLGIPLYFAEETGYPQRMRDRIERDRLIKKAPRTARTARPHGTGAPLGRGVLALRGGGRESLAPGSSSRGGGPGLGLSPPWWSLPGGAGSPGSYAPARPCRASGCSRTRPRCYTPGRRYRCVPTPRPRSRS</sequence>
<accession>B1VHG5</accession>
<evidence type="ECO:0000256" key="1">
    <source>
        <dbReference type="SAM" id="MobiDB-lite"/>
    </source>
</evidence>
<reference evidence="2 3" key="1">
    <citation type="journal article" date="2008" name="J. Biotechnol.">
        <title>The lifestyle of Corynebacterium urealyticum derived from its complete genome sequence established by pyrosequencing.</title>
        <authorList>
            <person name="Tauch A."/>
            <person name="Trost E."/>
            <person name="Tilker A."/>
            <person name="Ludewig U."/>
            <person name="Schneiker S."/>
            <person name="Goesmann A."/>
            <person name="Arnold W."/>
            <person name="Bekel T."/>
            <person name="Brinkrolf K."/>
            <person name="Brune I."/>
            <person name="Goetker S."/>
            <person name="Kalinowski J."/>
            <person name="Kamp P.-B."/>
            <person name="Lobo F.P."/>
            <person name="Viehoever P."/>
            <person name="Weisshaar B."/>
            <person name="Soriano F."/>
            <person name="Droege M."/>
            <person name="Puehler A."/>
        </authorList>
    </citation>
    <scope>NUCLEOTIDE SEQUENCE [LARGE SCALE GENOMIC DNA]</scope>
    <source>
        <strain evidence="3">ATCC 43042 / DSM 7109</strain>
    </source>
</reference>
<evidence type="ECO:0000313" key="3">
    <source>
        <dbReference type="Proteomes" id="UP000001727"/>
    </source>
</evidence>
<feature type="region of interest" description="Disordered" evidence="1">
    <location>
        <begin position="1"/>
        <end position="22"/>
    </location>
</feature>
<evidence type="ECO:0000313" key="2">
    <source>
        <dbReference type="EMBL" id="CAQ05206.1"/>
    </source>
</evidence>
<gene>
    <name evidence="2" type="ordered locus">cu1246</name>
</gene>
<feature type="compositionally biased region" description="Polar residues" evidence="1">
    <location>
        <begin position="1"/>
        <end position="14"/>
    </location>
</feature>
<protein>
    <submittedName>
        <fullName evidence="2">Uncharacterized protein</fullName>
    </submittedName>
</protein>
<dbReference type="KEGG" id="cur:cu1246"/>
<organism evidence="2 3">
    <name type="scientific">Corynebacterium urealyticum (strain ATCC 43042 / DSM 7109)</name>
    <dbReference type="NCBI Taxonomy" id="504474"/>
    <lineage>
        <taxon>Bacteria</taxon>
        <taxon>Bacillati</taxon>
        <taxon>Actinomycetota</taxon>
        <taxon>Actinomycetes</taxon>
        <taxon>Mycobacteriales</taxon>
        <taxon>Corynebacteriaceae</taxon>
        <taxon>Corynebacterium</taxon>
    </lineage>
</organism>
<feature type="compositionally biased region" description="Low complexity" evidence="1">
    <location>
        <begin position="129"/>
        <end position="139"/>
    </location>
</feature>